<evidence type="ECO:0000313" key="2">
    <source>
        <dbReference type="Proteomes" id="UP000291084"/>
    </source>
</evidence>
<dbReference type="EMBL" id="AP015037">
    <property type="protein sequence ID" value="BAT84155.1"/>
    <property type="molecule type" value="Genomic_DNA"/>
</dbReference>
<organism evidence="1 2">
    <name type="scientific">Vigna angularis var. angularis</name>
    <dbReference type="NCBI Taxonomy" id="157739"/>
    <lineage>
        <taxon>Eukaryota</taxon>
        <taxon>Viridiplantae</taxon>
        <taxon>Streptophyta</taxon>
        <taxon>Embryophyta</taxon>
        <taxon>Tracheophyta</taxon>
        <taxon>Spermatophyta</taxon>
        <taxon>Magnoliopsida</taxon>
        <taxon>eudicotyledons</taxon>
        <taxon>Gunneridae</taxon>
        <taxon>Pentapetalae</taxon>
        <taxon>rosids</taxon>
        <taxon>fabids</taxon>
        <taxon>Fabales</taxon>
        <taxon>Fabaceae</taxon>
        <taxon>Papilionoideae</taxon>
        <taxon>50 kb inversion clade</taxon>
        <taxon>NPAAA clade</taxon>
        <taxon>indigoferoid/millettioid clade</taxon>
        <taxon>Phaseoleae</taxon>
        <taxon>Vigna</taxon>
    </lineage>
</organism>
<sequence length="135" mass="15816">MHHNCCLSIFRRQPFQRKPASSTCESDLGGVFGKNNRHGMRVISTACRCQRCPRSCRLCPRRHGLRPYSLELRDSRRWKGRHHMKARKFHAELMKKRAPEIRRMALPLQKKAHSLGRLIPGCRTVSFPEASRRSR</sequence>
<evidence type="ECO:0000313" key="1">
    <source>
        <dbReference type="EMBL" id="BAT84155.1"/>
    </source>
</evidence>
<reference evidence="1 2" key="1">
    <citation type="journal article" date="2015" name="Sci. Rep.">
        <title>The power of single molecule real-time sequencing technology in the de novo assembly of a eukaryotic genome.</title>
        <authorList>
            <person name="Sakai H."/>
            <person name="Naito K."/>
            <person name="Ogiso-Tanaka E."/>
            <person name="Takahashi Y."/>
            <person name="Iseki K."/>
            <person name="Muto C."/>
            <person name="Satou K."/>
            <person name="Teruya K."/>
            <person name="Shiroma A."/>
            <person name="Shimoji M."/>
            <person name="Hirano T."/>
            <person name="Itoh T."/>
            <person name="Kaga A."/>
            <person name="Tomooka N."/>
        </authorList>
    </citation>
    <scope>NUCLEOTIDE SEQUENCE [LARGE SCALE GENOMIC DNA]</scope>
    <source>
        <strain evidence="2">cv. Shumari</strain>
    </source>
</reference>
<accession>A0A0S3RU66</accession>
<protein>
    <submittedName>
        <fullName evidence="1">Uncharacterized protein</fullName>
    </submittedName>
</protein>
<gene>
    <name evidence="1" type="primary">Vigan.04G144200</name>
    <name evidence="1" type="ORF">VIGAN_04144200</name>
</gene>
<proteinExistence type="predicted"/>
<keyword evidence="2" id="KW-1185">Reference proteome</keyword>
<dbReference type="Proteomes" id="UP000291084">
    <property type="component" value="Chromosome 4"/>
</dbReference>
<dbReference type="AlphaFoldDB" id="A0A0S3RU66"/>
<name>A0A0S3RU66_PHAAN</name>